<keyword evidence="2" id="KW-1185">Reference proteome</keyword>
<dbReference type="EMBL" id="JACEEZ010003933">
    <property type="protein sequence ID" value="KAG0726854.1"/>
    <property type="molecule type" value="Genomic_DNA"/>
</dbReference>
<organism evidence="1 2">
    <name type="scientific">Chionoecetes opilio</name>
    <name type="common">Atlantic snow crab</name>
    <name type="synonym">Cancer opilio</name>
    <dbReference type="NCBI Taxonomy" id="41210"/>
    <lineage>
        <taxon>Eukaryota</taxon>
        <taxon>Metazoa</taxon>
        <taxon>Ecdysozoa</taxon>
        <taxon>Arthropoda</taxon>
        <taxon>Crustacea</taxon>
        <taxon>Multicrustacea</taxon>
        <taxon>Malacostraca</taxon>
        <taxon>Eumalacostraca</taxon>
        <taxon>Eucarida</taxon>
        <taxon>Decapoda</taxon>
        <taxon>Pleocyemata</taxon>
        <taxon>Brachyura</taxon>
        <taxon>Eubrachyura</taxon>
        <taxon>Majoidea</taxon>
        <taxon>Majidae</taxon>
        <taxon>Chionoecetes</taxon>
    </lineage>
</organism>
<protein>
    <submittedName>
        <fullName evidence="1">Uncharacterized protein</fullName>
    </submittedName>
</protein>
<proteinExistence type="predicted"/>
<dbReference type="AlphaFoldDB" id="A0A8J4YTU7"/>
<name>A0A8J4YTU7_CHIOP</name>
<gene>
    <name evidence="1" type="ORF">GWK47_035771</name>
</gene>
<evidence type="ECO:0000313" key="2">
    <source>
        <dbReference type="Proteomes" id="UP000770661"/>
    </source>
</evidence>
<evidence type="ECO:0000313" key="1">
    <source>
        <dbReference type="EMBL" id="KAG0726854.1"/>
    </source>
</evidence>
<dbReference type="OrthoDB" id="6375956at2759"/>
<comment type="caution">
    <text evidence="1">The sequence shown here is derived from an EMBL/GenBank/DDBJ whole genome shotgun (WGS) entry which is preliminary data.</text>
</comment>
<accession>A0A8J4YTU7</accession>
<dbReference type="Proteomes" id="UP000770661">
    <property type="component" value="Unassembled WGS sequence"/>
</dbReference>
<reference evidence="1" key="1">
    <citation type="submission" date="2020-07" db="EMBL/GenBank/DDBJ databases">
        <title>The High-quality genome of the commercially important snow crab, Chionoecetes opilio.</title>
        <authorList>
            <person name="Jeong J.-H."/>
            <person name="Ryu S."/>
        </authorList>
    </citation>
    <scope>NUCLEOTIDE SEQUENCE</scope>
    <source>
        <strain evidence="1">MADBK_172401_WGS</strain>
        <tissue evidence="1">Digestive gland</tissue>
    </source>
</reference>
<sequence>MMNTKPPCSSHQLETDIYWVPETRTPEHRVERTPWGNQFCRVSLCALMSLNQHRLCCAAYKQCCAYLEIHARPDPFSLVKPDKLALSPLVVTIKPKRNSAGSPTSMRLRELVKPPSLSLTRHHHTTPLPRPAVYLLGGGEDLLKTSYNDQLVKNHERLCVHSYCGLMTPSQHKLCCNVYDQCCAYSNYLLYYGEGPSGWQDPFHPDNGRRRR</sequence>